<keyword evidence="5" id="KW-0460">Magnesium</keyword>
<dbReference type="InterPro" id="IPR002716">
    <property type="entry name" value="PIN_dom"/>
</dbReference>
<dbReference type="SUPFAM" id="SSF88723">
    <property type="entry name" value="PIN domain-like"/>
    <property type="match status" value="1"/>
</dbReference>
<comment type="function">
    <text evidence="5">Toxic component of a toxin-antitoxin (TA) system. An RNase.</text>
</comment>
<keyword evidence="5" id="KW-0800">Toxin</keyword>
<reference evidence="7" key="2">
    <citation type="journal article" date="2023" name="Biology">
        <title>Prokaryotic Life Associated with Coal-Fire Gas Vents Revealed by Metagenomics.</title>
        <authorList>
            <person name="Kadnikov V.V."/>
            <person name="Mardanov A.V."/>
            <person name="Beletsky A.V."/>
            <person name="Karnachuk O.V."/>
            <person name="Ravin N.V."/>
        </authorList>
    </citation>
    <scope>NUCLEOTIDE SEQUENCE</scope>
    <source>
        <strain evidence="7">Bu02</strain>
    </source>
</reference>
<dbReference type="GO" id="GO:0016787">
    <property type="term" value="F:hydrolase activity"/>
    <property type="evidence" value="ECO:0007669"/>
    <property type="project" value="UniProtKB-KW"/>
</dbReference>
<keyword evidence="1 5" id="KW-1277">Toxin-antitoxin system</keyword>
<evidence type="ECO:0000256" key="1">
    <source>
        <dbReference type="ARBA" id="ARBA00022649"/>
    </source>
</evidence>
<dbReference type="Pfam" id="PF01850">
    <property type="entry name" value="PIN"/>
    <property type="match status" value="1"/>
</dbReference>
<evidence type="ECO:0000256" key="2">
    <source>
        <dbReference type="ARBA" id="ARBA00022722"/>
    </source>
</evidence>
<evidence type="ECO:0000313" key="7">
    <source>
        <dbReference type="EMBL" id="QUL98189.1"/>
    </source>
</evidence>
<feature type="domain" description="PIN" evidence="6">
    <location>
        <begin position="15"/>
        <end position="134"/>
    </location>
</feature>
<evidence type="ECO:0000256" key="4">
    <source>
        <dbReference type="ARBA" id="ARBA00022801"/>
    </source>
</evidence>
<accession>A0AAT9LBQ0</accession>
<keyword evidence="3 5" id="KW-0479">Metal-binding</keyword>
<keyword evidence="4 5" id="KW-0378">Hydrolase</keyword>
<dbReference type="GO" id="GO:0090729">
    <property type="term" value="F:toxin activity"/>
    <property type="evidence" value="ECO:0007669"/>
    <property type="project" value="UniProtKB-KW"/>
</dbReference>
<dbReference type="GO" id="GO:0000287">
    <property type="term" value="F:magnesium ion binding"/>
    <property type="evidence" value="ECO:0007669"/>
    <property type="project" value="UniProtKB-UniRule"/>
</dbReference>
<dbReference type="HAMAP" id="MF_00265">
    <property type="entry name" value="VapC_Nob1"/>
    <property type="match status" value="1"/>
</dbReference>
<feature type="binding site" evidence="5">
    <location>
        <position position="112"/>
    </location>
    <ligand>
        <name>Mg(2+)</name>
        <dbReference type="ChEBI" id="CHEBI:18420"/>
    </ligand>
</feature>
<comment type="cofactor">
    <cofactor evidence="5">
        <name>Mg(2+)</name>
        <dbReference type="ChEBI" id="CHEBI:18420"/>
    </cofactor>
</comment>
<feature type="binding site" evidence="5">
    <location>
        <position position="17"/>
    </location>
    <ligand>
        <name>Mg(2+)</name>
        <dbReference type="ChEBI" id="CHEBI:18420"/>
    </ligand>
</feature>
<dbReference type="GO" id="GO:0004540">
    <property type="term" value="F:RNA nuclease activity"/>
    <property type="evidence" value="ECO:0007669"/>
    <property type="project" value="InterPro"/>
</dbReference>
<dbReference type="AlphaFoldDB" id="A0AAT9LBQ0"/>
<evidence type="ECO:0000256" key="3">
    <source>
        <dbReference type="ARBA" id="ARBA00022723"/>
    </source>
</evidence>
<protein>
    <recommendedName>
        <fullName evidence="5">Ribonuclease VapC</fullName>
        <shortName evidence="5">RNase VapC</shortName>
        <ecNumber evidence="5">3.1.-.-</ecNumber>
    </recommendedName>
    <alternativeName>
        <fullName evidence="5">Toxin VapC</fullName>
    </alternativeName>
</protein>
<organism evidence="7">
    <name type="scientific">Candidatus Fermentithermobacillus carboniphilus</name>
    <dbReference type="NCBI Taxonomy" id="3085328"/>
    <lineage>
        <taxon>Bacteria</taxon>
        <taxon>Bacillati</taxon>
        <taxon>Bacillota</taxon>
        <taxon>Candidatus Fermentithermobacillia</taxon>
        <taxon>Candidatus Fermentithermobacillales</taxon>
        <taxon>Candidatus Fermentithermobacillaceae</taxon>
        <taxon>Candidatus Fermentithermobacillus</taxon>
    </lineage>
</organism>
<dbReference type="Gene3D" id="3.40.50.1010">
    <property type="entry name" value="5'-nuclease"/>
    <property type="match status" value="1"/>
</dbReference>
<proteinExistence type="inferred from homology"/>
<keyword evidence="2 5" id="KW-0540">Nuclease</keyword>
<evidence type="ECO:0000256" key="5">
    <source>
        <dbReference type="HAMAP-Rule" id="MF_00265"/>
    </source>
</evidence>
<name>A0AAT9LBQ0_9FIRM</name>
<comment type="similarity">
    <text evidence="5">Belongs to the PINc/VapC protein family.</text>
</comment>
<dbReference type="InterPro" id="IPR022907">
    <property type="entry name" value="VapC_family"/>
</dbReference>
<dbReference type="InterPro" id="IPR029060">
    <property type="entry name" value="PIN-like_dom_sf"/>
</dbReference>
<reference evidence="7" key="1">
    <citation type="submission" date="2020-10" db="EMBL/GenBank/DDBJ databases">
        <authorList>
            <person name="Kadnikov V."/>
            <person name="Beletsky A.V."/>
            <person name="Mardanov A.V."/>
            <person name="Karnachuk O.V."/>
            <person name="Ravin N.V."/>
        </authorList>
    </citation>
    <scope>NUCLEOTIDE SEQUENCE</scope>
    <source>
        <strain evidence="7">Bu02</strain>
    </source>
</reference>
<dbReference type="KEGG" id="fcz:IMF26_09120"/>
<sequence>MGKLREIASRAEIVALDTSCLIYYLEGSPLARELGSEVFLPLEQGAFRAVISTLALAELLVRPASLGRGDACGEYLALLCSYPNLEVVPLTTEIAVRCAHIRAKHRTIRTPDAIHLATAAERGAKVFLTNDSRLPPEVGEVEVIVLGEILRR</sequence>
<gene>
    <name evidence="5" type="primary">vapC</name>
    <name evidence="7" type="ORF">IMF26_09120</name>
</gene>
<dbReference type="EC" id="3.1.-.-" evidence="5"/>
<dbReference type="EMBL" id="CP062796">
    <property type="protein sequence ID" value="QUL98189.1"/>
    <property type="molecule type" value="Genomic_DNA"/>
</dbReference>
<evidence type="ECO:0000259" key="6">
    <source>
        <dbReference type="Pfam" id="PF01850"/>
    </source>
</evidence>